<accession>A0ACC0ABZ8</accession>
<dbReference type="Proteomes" id="UP001060085">
    <property type="component" value="Linkage Group LG06"/>
</dbReference>
<keyword evidence="2" id="KW-1185">Reference proteome</keyword>
<comment type="caution">
    <text evidence="1">The sequence shown here is derived from an EMBL/GenBank/DDBJ whole genome shotgun (WGS) entry which is preliminary data.</text>
</comment>
<organism evidence="1 2">
    <name type="scientific">Catharanthus roseus</name>
    <name type="common">Madagascar periwinkle</name>
    <name type="synonym">Vinca rosea</name>
    <dbReference type="NCBI Taxonomy" id="4058"/>
    <lineage>
        <taxon>Eukaryota</taxon>
        <taxon>Viridiplantae</taxon>
        <taxon>Streptophyta</taxon>
        <taxon>Embryophyta</taxon>
        <taxon>Tracheophyta</taxon>
        <taxon>Spermatophyta</taxon>
        <taxon>Magnoliopsida</taxon>
        <taxon>eudicotyledons</taxon>
        <taxon>Gunneridae</taxon>
        <taxon>Pentapetalae</taxon>
        <taxon>asterids</taxon>
        <taxon>lamiids</taxon>
        <taxon>Gentianales</taxon>
        <taxon>Apocynaceae</taxon>
        <taxon>Rauvolfioideae</taxon>
        <taxon>Vinceae</taxon>
        <taxon>Catharanthinae</taxon>
        <taxon>Catharanthus</taxon>
    </lineage>
</organism>
<name>A0ACC0ABZ8_CATRO</name>
<reference evidence="2" key="1">
    <citation type="journal article" date="2023" name="Nat. Plants">
        <title>Single-cell RNA sequencing provides a high-resolution roadmap for understanding the multicellular compartmentation of specialized metabolism.</title>
        <authorList>
            <person name="Sun S."/>
            <person name="Shen X."/>
            <person name="Li Y."/>
            <person name="Li Y."/>
            <person name="Wang S."/>
            <person name="Li R."/>
            <person name="Zhang H."/>
            <person name="Shen G."/>
            <person name="Guo B."/>
            <person name="Wei J."/>
            <person name="Xu J."/>
            <person name="St-Pierre B."/>
            <person name="Chen S."/>
            <person name="Sun C."/>
        </authorList>
    </citation>
    <scope>NUCLEOTIDE SEQUENCE [LARGE SCALE GENOMIC DNA]</scope>
</reference>
<dbReference type="EMBL" id="CM044706">
    <property type="protein sequence ID" value="KAI5657800.1"/>
    <property type="molecule type" value="Genomic_DNA"/>
</dbReference>
<sequence length="115" mass="12883">MLRSRAPYKCDLFKMIYNCCKPGFDHTQRQRIALYMAGPPYEGLFRWHGRFRLGRVDPLEEGRSTVEGMAQSNYVDTASCSAVGGPPSALMCLDSLRLPSCARNPHINSGQTKAR</sequence>
<proteinExistence type="predicted"/>
<protein>
    <submittedName>
        <fullName evidence="1">Uncharacterized protein</fullName>
    </submittedName>
</protein>
<evidence type="ECO:0000313" key="2">
    <source>
        <dbReference type="Proteomes" id="UP001060085"/>
    </source>
</evidence>
<gene>
    <name evidence="1" type="ORF">M9H77_26593</name>
</gene>
<evidence type="ECO:0000313" key="1">
    <source>
        <dbReference type="EMBL" id="KAI5657800.1"/>
    </source>
</evidence>